<dbReference type="InterPro" id="IPR014729">
    <property type="entry name" value="Rossmann-like_a/b/a_fold"/>
</dbReference>
<sequence>MKKLRLRKIIGILFILLGIYSIIYCFSIMFYGVTFSKFFAVLGIMLIVIGLGVVFLYDKISIYKGGFIPRIIKGIIILFLISFIIIESFIIYNGSKTDSAEVDYLVILGAGLWGDTPSLALRQRLDEGVKFIKENPETKVILSGGKGSGETITEAEGMKRYLISKGIDERLLIKEEKSTSTKENMKFTRELLNQIDVRDNISVKIVTNNFHMFRAKLLGKSNGFIVYGQPAPLHPLLVPAYYIREYLAVIKSLVFDFM</sequence>
<dbReference type="EMBL" id="JAESWC010000002">
    <property type="protein sequence ID" value="MBL4935845.1"/>
    <property type="molecule type" value="Genomic_DNA"/>
</dbReference>
<keyword evidence="1" id="KW-0812">Transmembrane</keyword>
<reference evidence="3 4" key="1">
    <citation type="submission" date="2021-01" db="EMBL/GenBank/DDBJ databases">
        <title>Genome public.</title>
        <authorList>
            <person name="Liu C."/>
            <person name="Sun Q."/>
        </authorList>
    </citation>
    <scope>NUCLEOTIDE SEQUENCE [LARGE SCALE GENOMIC DNA]</scope>
    <source>
        <strain evidence="3 4">YIM B02515</strain>
    </source>
</reference>
<accession>A0ABS1T962</accession>
<keyword evidence="1" id="KW-1133">Transmembrane helix</keyword>
<dbReference type="Gene3D" id="3.40.50.620">
    <property type="entry name" value="HUPs"/>
    <property type="match status" value="1"/>
</dbReference>
<keyword evidence="4" id="KW-1185">Reference proteome</keyword>
<organism evidence="3 4">
    <name type="scientific">Clostridium rhizosphaerae</name>
    <dbReference type="NCBI Taxonomy" id="2803861"/>
    <lineage>
        <taxon>Bacteria</taxon>
        <taxon>Bacillati</taxon>
        <taxon>Bacillota</taxon>
        <taxon>Clostridia</taxon>
        <taxon>Eubacteriales</taxon>
        <taxon>Clostridiaceae</taxon>
        <taxon>Clostridium</taxon>
    </lineage>
</organism>
<dbReference type="CDD" id="cd06259">
    <property type="entry name" value="YdcF-like"/>
    <property type="match status" value="1"/>
</dbReference>
<proteinExistence type="predicted"/>
<evidence type="ECO:0000259" key="2">
    <source>
        <dbReference type="Pfam" id="PF02698"/>
    </source>
</evidence>
<evidence type="ECO:0000313" key="4">
    <source>
        <dbReference type="Proteomes" id="UP000632377"/>
    </source>
</evidence>
<comment type="caution">
    <text evidence="3">The sequence shown here is derived from an EMBL/GenBank/DDBJ whole genome shotgun (WGS) entry which is preliminary data.</text>
</comment>
<evidence type="ECO:0000256" key="1">
    <source>
        <dbReference type="SAM" id="Phobius"/>
    </source>
</evidence>
<name>A0ABS1T962_9CLOT</name>
<dbReference type="PANTHER" id="PTHR30336:SF4">
    <property type="entry name" value="ENVELOPE BIOGENESIS FACTOR ELYC"/>
    <property type="match status" value="1"/>
</dbReference>
<protein>
    <submittedName>
        <fullName evidence="3">YdcF family protein</fullName>
    </submittedName>
</protein>
<dbReference type="Pfam" id="PF02698">
    <property type="entry name" value="DUF218"/>
    <property type="match status" value="1"/>
</dbReference>
<gene>
    <name evidence="3" type="ORF">JK636_08740</name>
</gene>
<evidence type="ECO:0000313" key="3">
    <source>
        <dbReference type="EMBL" id="MBL4935845.1"/>
    </source>
</evidence>
<dbReference type="InterPro" id="IPR051599">
    <property type="entry name" value="Cell_Envelope_Assoc"/>
</dbReference>
<feature type="transmembrane region" description="Helical" evidence="1">
    <location>
        <begin position="12"/>
        <end position="32"/>
    </location>
</feature>
<dbReference type="PANTHER" id="PTHR30336">
    <property type="entry name" value="INNER MEMBRANE PROTEIN, PROBABLE PERMEASE"/>
    <property type="match status" value="1"/>
</dbReference>
<feature type="transmembrane region" description="Helical" evidence="1">
    <location>
        <begin position="38"/>
        <end position="58"/>
    </location>
</feature>
<feature type="domain" description="DUF218" evidence="2">
    <location>
        <begin position="103"/>
        <end position="247"/>
    </location>
</feature>
<dbReference type="Proteomes" id="UP000632377">
    <property type="component" value="Unassembled WGS sequence"/>
</dbReference>
<dbReference type="InterPro" id="IPR003848">
    <property type="entry name" value="DUF218"/>
</dbReference>
<dbReference type="RefSeq" id="WP_202748434.1">
    <property type="nucleotide sequence ID" value="NZ_JAESWC010000002.1"/>
</dbReference>
<keyword evidence="1" id="KW-0472">Membrane</keyword>
<feature type="transmembrane region" description="Helical" evidence="1">
    <location>
        <begin position="70"/>
        <end position="92"/>
    </location>
</feature>